<feature type="signal peptide" evidence="1">
    <location>
        <begin position="1"/>
        <end position="19"/>
    </location>
</feature>
<dbReference type="InterPro" id="IPR029058">
    <property type="entry name" value="AB_hydrolase_fold"/>
</dbReference>
<feature type="domain" description="Serine aminopeptidase S33" evidence="2">
    <location>
        <begin position="68"/>
        <end position="168"/>
    </location>
</feature>
<dbReference type="PROSITE" id="PS51257">
    <property type="entry name" value="PROKAR_LIPOPROTEIN"/>
    <property type="match status" value="1"/>
</dbReference>
<evidence type="ECO:0000313" key="4">
    <source>
        <dbReference type="Proteomes" id="UP001595912"/>
    </source>
</evidence>
<keyword evidence="3" id="KW-0378">Hydrolase</keyword>
<proteinExistence type="predicted"/>
<comment type="caution">
    <text evidence="3">The sequence shown here is derived from an EMBL/GenBank/DDBJ whole genome shotgun (WGS) entry which is preliminary data.</text>
</comment>
<dbReference type="GO" id="GO:0016787">
    <property type="term" value="F:hydrolase activity"/>
    <property type="evidence" value="ECO:0007669"/>
    <property type="project" value="UniProtKB-KW"/>
</dbReference>
<evidence type="ECO:0000259" key="2">
    <source>
        <dbReference type="Pfam" id="PF12146"/>
    </source>
</evidence>
<keyword evidence="1" id="KW-0732">Signal</keyword>
<name>A0ABV9VRY9_9ACTN</name>
<organism evidence="3 4">
    <name type="scientific">Dactylosporangium cerinum</name>
    <dbReference type="NCBI Taxonomy" id="1434730"/>
    <lineage>
        <taxon>Bacteria</taxon>
        <taxon>Bacillati</taxon>
        <taxon>Actinomycetota</taxon>
        <taxon>Actinomycetes</taxon>
        <taxon>Micromonosporales</taxon>
        <taxon>Micromonosporaceae</taxon>
        <taxon>Dactylosporangium</taxon>
    </lineage>
</organism>
<evidence type="ECO:0000256" key="1">
    <source>
        <dbReference type="SAM" id="SignalP"/>
    </source>
</evidence>
<dbReference type="Pfam" id="PF12146">
    <property type="entry name" value="Hydrolase_4"/>
    <property type="match status" value="1"/>
</dbReference>
<keyword evidence="4" id="KW-1185">Reference proteome</keyword>
<accession>A0ABV9VRY9</accession>
<protein>
    <submittedName>
        <fullName evidence="3">Alpha/beta hydrolase</fullName>
    </submittedName>
</protein>
<evidence type="ECO:0000313" key="3">
    <source>
        <dbReference type="EMBL" id="MFC4998023.1"/>
    </source>
</evidence>
<dbReference type="RefSeq" id="WP_380114279.1">
    <property type="nucleotide sequence ID" value="NZ_JBHSIU010000011.1"/>
</dbReference>
<dbReference type="EMBL" id="JBHSIU010000011">
    <property type="protein sequence ID" value="MFC4998023.1"/>
    <property type="molecule type" value="Genomic_DNA"/>
</dbReference>
<feature type="chain" id="PRO_5046280847" evidence="1">
    <location>
        <begin position="20"/>
        <end position="250"/>
    </location>
</feature>
<dbReference type="Proteomes" id="UP001595912">
    <property type="component" value="Unassembled WGS sequence"/>
</dbReference>
<sequence>MRRTLVPLFVLLLAGCSDAAPAADPSSAPLKAGSQCADAAAHGKAVRFTTPAGTRLVGIELGAGPKGVVLAHQNQSNLCEWLPFGERLAGLGYHVLAFDFGGDGDSEGHLGDDRLDDDVTAAAAHLRAGGASAIVLIGASKGGTASLAAAVTLSPPPAAVVTLSAPTLFAGISAGEAVPRLASPALFLAAENDHPFAEAAQEFAATAPKTVPHEVFLSIGAEHGTGLLGGGQAKKVTDLIDAFLKEHAPA</sequence>
<dbReference type="Gene3D" id="3.40.50.1820">
    <property type="entry name" value="alpha/beta hydrolase"/>
    <property type="match status" value="1"/>
</dbReference>
<gene>
    <name evidence="3" type="ORF">ACFPIJ_09295</name>
</gene>
<dbReference type="SUPFAM" id="SSF53474">
    <property type="entry name" value="alpha/beta-Hydrolases"/>
    <property type="match status" value="1"/>
</dbReference>
<reference evidence="4" key="1">
    <citation type="journal article" date="2019" name="Int. J. Syst. Evol. Microbiol.">
        <title>The Global Catalogue of Microorganisms (GCM) 10K type strain sequencing project: providing services to taxonomists for standard genome sequencing and annotation.</title>
        <authorList>
            <consortium name="The Broad Institute Genomics Platform"/>
            <consortium name="The Broad Institute Genome Sequencing Center for Infectious Disease"/>
            <person name="Wu L."/>
            <person name="Ma J."/>
        </authorList>
    </citation>
    <scope>NUCLEOTIDE SEQUENCE [LARGE SCALE GENOMIC DNA]</scope>
    <source>
        <strain evidence="4">CGMCC 4.7152</strain>
    </source>
</reference>
<dbReference type="InterPro" id="IPR022742">
    <property type="entry name" value="Hydrolase_4"/>
</dbReference>